<dbReference type="Proteomes" id="UP000823388">
    <property type="component" value="Chromosome 4N"/>
</dbReference>
<accession>A0A8T0TAA8</accession>
<gene>
    <name evidence="2" type="ORF">PVAP13_4NG045955</name>
</gene>
<evidence type="ECO:0000313" key="2">
    <source>
        <dbReference type="EMBL" id="KAG2606538.1"/>
    </source>
</evidence>
<reference evidence="2" key="1">
    <citation type="submission" date="2020-05" db="EMBL/GenBank/DDBJ databases">
        <title>WGS assembly of Panicum virgatum.</title>
        <authorList>
            <person name="Lovell J.T."/>
            <person name="Jenkins J."/>
            <person name="Shu S."/>
            <person name="Juenger T.E."/>
            <person name="Schmutz J."/>
        </authorList>
    </citation>
    <scope>NUCLEOTIDE SEQUENCE</scope>
    <source>
        <strain evidence="2">AP13</strain>
    </source>
</reference>
<feature type="domain" description="Reverse transcriptase zinc-binding" evidence="1">
    <location>
        <begin position="214"/>
        <end position="294"/>
    </location>
</feature>
<name>A0A8T0TAA8_PANVG</name>
<comment type="caution">
    <text evidence="2">The sequence shown here is derived from an EMBL/GenBank/DDBJ whole genome shotgun (WGS) entry which is preliminary data.</text>
</comment>
<dbReference type="PANTHER" id="PTHR33116">
    <property type="entry name" value="REVERSE TRANSCRIPTASE ZINC-BINDING DOMAIN-CONTAINING PROTEIN-RELATED-RELATED"/>
    <property type="match status" value="1"/>
</dbReference>
<dbReference type="Pfam" id="PF13966">
    <property type="entry name" value="zf-RVT"/>
    <property type="match status" value="1"/>
</dbReference>
<dbReference type="AlphaFoldDB" id="A0A8T0TAA8"/>
<evidence type="ECO:0000259" key="1">
    <source>
        <dbReference type="Pfam" id="PF13966"/>
    </source>
</evidence>
<dbReference type="EMBL" id="CM029044">
    <property type="protein sequence ID" value="KAG2606538.1"/>
    <property type="molecule type" value="Genomic_DNA"/>
</dbReference>
<sequence>MCSTLLHKGTIEAIDARRRAFIWTGDITCSGGQCKAAWELVCWDRARGGLGIKRLDLQNKGLLSKFVDKLLQAPTTNWQKWFHLMYGDGAGRDLGDTHHLDTAIWTTLRQLIPNFRRCTKVHLGSGQFTSFWFDHWIGPQPLADLFPALLSFCPRPNITVAHAYLQDQWIIPLHPRLTSVTSSQLSAILLALANVALLPHVPDRRGIGVDLQPFSSRGFYLWHMEQRPNDGFADCIWSNAAIPRCKHFLWLVHHNRLPSAALLHHRCIVESTLCQYCGAYEDQDHLLLRCPLARGLLNYIGWNIAPHLTSFRELWDLPYFSDEASPRTRSTIITAVLWNVWKARNSVVFSSLFPTAADTRLAILQDLRLWSIRMRSPSDKAYLHEWCSTFDVN</sequence>
<evidence type="ECO:0000313" key="3">
    <source>
        <dbReference type="Proteomes" id="UP000823388"/>
    </source>
</evidence>
<dbReference type="InterPro" id="IPR026960">
    <property type="entry name" value="RVT-Znf"/>
</dbReference>
<organism evidence="2 3">
    <name type="scientific">Panicum virgatum</name>
    <name type="common">Blackwell switchgrass</name>
    <dbReference type="NCBI Taxonomy" id="38727"/>
    <lineage>
        <taxon>Eukaryota</taxon>
        <taxon>Viridiplantae</taxon>
        <taxon>Streptophyta</taxon>
        <taxon>Embryophyta</taxon>
        <taxon>Tracheophyta</taxon>
        <taxon>Spermatophyta</taxon>
        <taxon>Magnoliopsida</taxon>
        <taxon>Liliopsida</taxon>
        <taxon>Poales</taxon>
        <taxon>Poaceae</taxon>
        <taxon>PACMAD clade</taxon>
        <taxon>Panicoideae</taxon>
        <taxon>Panicodae</taxon>
        <taxon>Paniceae</taxon>
        <taxon>Panicinae</taxon>
        <taxon>Panicum</taxon>
        <taxon>Panicum sect. Hiantes</taxon>
    </lineage>
</organism>
<proteinExistence type="predicted"/>
<keyword evidence="3" id="KW-1185">Reference proteome</keyword>
<protein>
    <recommendedName>
        <fullName evidence="1">Reverse transcriptase zinc-binding domain-containing protein</fullName>
    </recommendedName>
</protein>
<dbReference type="PANTHER" id="PTHR33116:SF78">
    <property type="entry name" value="OS12G0587133 PROTEIN"/>
    <property type="match status" value="1"/>
</dbReference>